<organism evidence="1 2">
    <name type="scientific">Carnegiea gigantea</name>
    <dbReference type="NCBI Taxonomy" id="171969"/>
    <lineage>
        <taxon>Eukaryota</taxon>
        <taxon>Viridiplantae</taxon>
        <taxon>Streptophyta</taxon>
        <taxon>Embryophyta</taxon>
        <taxon>Tracheophyta</taxon>
        <taxon>Spermatophyta</taxon>
        <taxon>Magnoliopsida</taxon>
        <taxon>eudicotyledons</taxon>
        <taxon>Gunneridae</taxon>
        <taxon>Pentapetalae</taxon>
        <taxon>Caryophyllales</taxon>
        <taxon>Cactineae</taxon>
        <taxon>Cactaceae</taxon>
        <taxon>Cactoideae</taxon>
        <taxon>Echinocereeae</taxon>
        <taxon>Carnegiea</taxon>
    </lineage>
</organism>
<proteinExistence type="predicted"/>
<keyword evidence="2" id="KW-1185">Reference proteome</keyword>
<gene>
    <name evidence="1" type="ORF">Cgig2_031164</name>
</gene>
<dbReference type="Proteomes" id="UP001153076">
    <property type="component" value="Unassembled WGS sequence"/>
</dbReference>
<sequence length="170" mass="18388">MGKLTWGGTLVEIVGFKLFNRPKSILPVSPTQPTRHSSSGTSVYAPPVSWRWWNFGVVWTDRGFGKTKEDEGSQYKPSSVARVAHAPPICFGSDGRGGVAISGVVWADRGFGKMKKEKGSQWTPSSVVCVAHVPFLLSGSDGRGVWKDKGRGDYLNVMGNEAVKAAFEEA</sequence>
<accession>A0A9Q1KN21</accession>
<dbReference type="EMBL" id="JAKOGI010000037">
    <property type="protein sequence ID" value="KAJ8447551.1"/>
    <property type="molecule type" value="Genomic_DNA"/>
</dbReference>
<dbReference type="AlphaFoldDB" id="A0A9Q1KN21"/>
<comment type="caution">
    <text evidence="1">The sequence shown here is derived from an EMBL/GenBank/DDBJ whole genome shotgun (WGS) entry which is preliminary data.</text>
</comment>
<protein>
    <submittedName>
        <fullName evidence="1">Uncharacterized protein</fullName>
    </submittedName>
</protein>
<reference evidence="1" key="1">
    <citation type="submission" date="2022-04" db="EMBL/GenBank/DDBJ databases">
        <title>Carnegiea gigantea Genome sequencing and assembly v2.</title>
        <authorList>
            <person name="Copetti D."/>
            <person name="Sanderson M.J."/>
            <person name="Burquez A."/>
            <person name="Wojciechowski M.F."/>
        </authorList>
    </citation>
    <scope>NUCLEOTIDE SEQUENCE</scope>
    <source>
        <strain evidence="1">SGP5-SGP5p</strain>
        <tissue evidence="1">Aerial part</tissue>
    </source>
</reference>
<name>A0A9Q1KN21_9CARY</name>
<evidence type="ECO:0000313" key="1">
    <source>
        <dbReference type="EMBL" id="KAJ8447551.1"/>
    </source>
</evidence>
<evidence type="ECO:0000313" key="2">
    <source>
        <dbReference type="Proteomes" id="UP001153076"/>
    </source>
</evidence>